<keyword evidence="3" id="KW-1185">Reference proteome</keyword>
<reference evidence="2" key="2">
    <citation type="submission" date="2023-07" db="EMBL/GenBank/DDBJ databases">
        <authorList>
            <consortium name="Lawrence Berkeley National Laboratory"/>
            <person name="Haridas S."/>
            <person name="Hensen N."/>
            <person name="Bonometti L."/>
            <person name="Westerberg I."/>
            <person name="Brannstrom I.O."/>
            <person name="Guillou S."/>
            <person name="Cros-Aarteil S."/>
            <person name="Calhoun S."/>
            <person name="Kuo A."/>
            <person name="Mondo S."/>
            <person name="Pangilinan J."/>
            <person name="Riley R."/>
            <person name="LaButti K."/>
            <person name="Andreopoulos B."/>
            <person name="Lipzen A."/>
            <person name="Chen C."/>
            <person name="Yanf M."/>
            <person name="Daum C."/>
            <person name="Ng V."/>
            <person name="Clum A."/>
            <person name="Steindorff A."/>
            <person name="Ohm R."/>
            <person name="Martin F."/>
            <person name="Silar P."/>
            <person name="Natvig D."/>
            <person name="Lalanne C."/>
            <person name="Gautier V."/>
            <person name="Ament-velasquez S.L."/>
            <person name="Kruys A."/>
            <person name="Hutchinson M.I."/>
            <person name="Powell A.J."/>
            <person name="Barry K."/>
            <person name="Miller A.N."/>
            <person name="Grigoriev I.V."/>
            <person name="Debuchy R."/>
            <person name="Gladieux P."/>
            <person name="Thoren M.H."/>
            <person name="Johannesson H."/>
        </authorList>
    </citation>
    <scope>NUCLEOTIDE SEQUENCE</scope>
    <source>
        <strain evidence="2">FGSC 1904</strain>
    </source>
</reference>
<proteinExistence type="predicted"/>
<accession>A0AAE0PNG1</accession>
<feature type="transmembrane region" description="Helical" evidence="1">
    <location>
        <begin position="494"/>
        <end position="517"/>
    </location>
</feature>
<dbReference type="Proteomes" id="UP001281003">
    <property type="component" value="Unassembled WGS sequence"/>
</dbReference>
<dbReference type="PANTHER" id="PTHR37576">
    <property type="entry name" value="DEFECT AT LOW TEMPERATURE PROTEIN 1"/>
    <property type="match status" value="1"/>
</dbReference>
<protein>
    <submittedName>
        <fullName evidence="2">Uncharacterized protein</fullName>
    </submittedName>
</protein>
<evidence type="ECO:0000313" key="2">
    <source>
        <dbReference type="EMBL" id="KAK3402795.1"/>
    </source>
</evidence>
<keyword evidence="1" id="KW-0812">Transmembrane</keyword>
<keyword evidence="1" id="KW-0472">Membrane</keyword>
<comment type="caution">
    <text evidence="2">The sequence shown here is derived from an EMBL/GenBank/DDBJ whole genome shotgun (WGS) entry which is preliminary data.</text>
</comment>
<organism evidence="2 3">
    <name type="scientific">Sordaria brevicollis</name>
    <dbReference type="NCBI Taxonomy" id="83679"/>
    <lineage>
        <taxon>Eukaryota</taxon>
        <taxon>Fungi</taxon>
        <taxon>Dikarya</taxon>
        <taxon>Ascomycota</taxon>
        <taxon>Pezizomycotina</taxon>
        <taxon>Sordariomycetes</taxon>
        <taxon>Sordariomycetidae</taxon>
        <taxon>Sordariales</taxon>
        <taxon>Sordariaceae</taxon>
        <taxon>Sordaria</taxon>
    </lineage>
</organism>
<dbReference type="Pfam" id="PF11374">
    <property type="entry name" value="DUF3176"/>
    <property type="match status" value="1"/>
</dbReference>
<dbReference type="AlphaFoldDB" id="A0AAE0PNG1"/>
<dbReference type="EMBL" id="JAUTDP010000001">
    <property type="protein sequence ID" value="KAK3402795.1"/>
    <property type="molecule type" value="Genomic_DNA"/>
</dbReference>
<reference evidence="2" key="1">
    <citation type="journal article" date="2023" name="Mol. Phylogenet. Evol.">
        <title>Genome-scale phylogeny and comparative genomics of the fungal order Sordariales.</title>
        <authorList>
            <person name="Hensen N."/>
            <person name="Bonometti L."/>
            <person name="Westerberg I."/>
            <person name="Brannstrom I.O."/>
            <person name="Guillou S."/>
            <person name="Cros-Aarteil S."/>
            <person name="Calhoun S."/>
            <person name="Haridas S."/>
            <person name="Kuo A."/>
            <person name="Mondo S."/>
            <person name="Pangilinan J."/>
            <person name="Riley R."/>
            <person name="LaButti K."/>
            <person name="Andreopoulos B."/>
            <person name="Lipzen A."/>
            <person name="Chen C."/>
            <person name="Yan M."/>
            <person name="Daum C."/>
            <person name="Ng V."/>
            <person name="Clum A."/>
            <person name="Steindorff A."/>
            <person name="Ohm R.A."/>
            <person name="Martin F."/>
            <person name="Silar P."/>
            <person name="Natvig D.O."/>
            <person name="Lalanne C."/>
            <person name="Gautier V."/>
            <person name="Ament-Velasquez S.L."/>
            <person name="Kruys A."/>
            <person name="Hutchinson M.I."/>
            <person name="Powell A.J."/>
            <person name="Barry K."/>
            <person name="Miller A.N."/>
            <person name="Grigoriev I.V."/>
            <person name="Debuchy R."/>
            <person name="Gladieux P."/>
            <person name="Hiltunen Thoren M."/>
            <person name="Johannesson H."/>
        </authorList>
    </citation>
    <scope>NUCLEOTIDE SEQUENCE</scope>
    <source>
        <strain evidence="2">FGSC 1904</strain>
    </source>
</reference>
<dbReference type="InterPro" id="IPR021514">
    <property type="entry name" value="DUF3176"/>
</dbReference>
<feature type="transmembrane region" description="Helical" evidence="1">
    <location>
        <begin position="34"/>
        <end position="57"/>
    </location>
</feature>
<evidence type="ECO:0000313" key="3">
    <source>
        <dbReference type="Proteomes" id="UP001281003"/>
    </source>
</evidence>
<evidence type="ECO:0000256" key="1">
    <source>
        <dbReference type="SAM" id="Phobius"/>
    </source>
</evidence>
<feature type="transmembrane region" description="Helical" evidence="1">
    <location>
        <begin position="77"/>
        <end position="102"/>
    </location>
</feature>
<keyword evidence="1" id="KW-1133">Transmembrane helix</keyword>
<sequence>MESAAMNPNFSYNRHLPNEYPGKKAWKPHGLKRVPWFGIIPLVFCICCTGIAIGVVLESDGGLEKDWSGVKQPGVLLAYTSTLANALMGLAFAQAAVIFFWVQATAPIPISSLHYNWAGFSSTIGALKALCRGKAIRVSLVSILVTITALLRGPLMQRASYVQVVGVSQNGTIDLPVNYNISSLWGGKMSGLLGTDYEEALLGQFSPGFSDVVRDYLDKAPIQIPGVHCENCTLTIKAFGFDVINCTETRNSSDTYDVDPRHLPEKVGSNADKGVRYEKKLMFESSVLPVTNWNFTDLPPGPAGMMMRITTRRKVDTDCTGSFLNHTCFLNPGAMLYDLSIQGDVATLRSKSWKDDKCVEPIYMYSQDERFKDETTWLPLYQVGTSLFNSSSWLLYGDDYWFRTYNDGLIANLYAANWSSTDYNEPCYQYFNDPMDYIINSYREIAFRMSVRSAADPNYDLTGEIGVRLPDTMQKGIPYMHHTTQIQYAANRPALALAVIVSLVGPLATLFLFWGWWNLGRDFTMNPLELANAILQHERTKAEHPGETRPTRIDGSAAVDDLTIQDETATETTQMSTNNTTQSGIYQHHGHLASVFAGVSGNASADELASHFRHLGQTKNHSDGDEKEDQEEEPKIQYGVVESGAGEHLGFAVVSGLKGVTVRRPWKRELL</sequence>
<name>A0AAE0PNG1_SORBR</name>
<gene>
    <name evidence="2" type="ORF">B0T20DRAFT_366921</name>
</gene>
<dbReference type="PANTHER" id="PTHR37576:SF2">
    <property type="entry name" value="DEFECT AT LOW TEMPERATURE PROTEIN 1"/>
    <property type="match status" value="1"/>
</dbReference>